<name>A0ABV8TP91_9ACTN</name>
<comment type="caution">
    <text evidence="2">The sequence shown here is derived from an EMBL/GenBank/DDBJ whole genome shotgun (WGS) entry which is preliminary data.</text>
</comment>
<gene>
    <name evidence="2" type="ORF">ACFPC0_32935</name>
</gene>
<evidence type="ECO:0000313" key="3">
    <source>
        <dbReference type="Proteomes" id="UP001595824"/>
    </source>
</evidence>
<feature type="transmembrane region" description="Helical" evidence="1">
    <location>
        <begin position="77"/>
        <end position="97"/>
    </location>
</feature>
<keyword evidence="1" id="KW-1133">Transmembrane helix</keyword>
<dbReference type="NCBIfam" id="NF041646">
    <property type="entry name" value="VC0807_fam"/>
    <property type="match status" value="1"/>
</dbReference>
<accession>A0ABV8TP91</accession>
<keyword evidence="1" id="KW-0472">Membrane</keyword>
<feature type="transmembrane region" description="Helical" evidence="1">
    <location>
        <begin position="169"/>
        <end position="192"/>
    </location>
</feature>
<dbReference type="Proteomes" id="UP001595824">
    <property type="component" value="Unassembled WGS sequence"/>
</dbReference>
<evidence type="ECO:0000313" key="2">
    <source>
        <dbReference type="EMBL" id="MFC4332491.1"/>
    </source>
</evidence>
<dbReference type="RefSeq" id="WP_381743959.1">
    <property type="nucleotide sequence ID" value="NZ_JBHSDP010000028.1"/>
</dbReference>
<proteinExistence type="predicted"/>
<feature type="transmembrane region" description="Helical" evidence="1">
    <location>
        <begin position="109"/>
        <end position="126"/>
    </location>
</feature>
<keyword evidence="3" id="KW-1185">Reference proteome</keyword>
<dbReference type="EMBL" id="JBHSDP010000028">
    <property type="protein sequence ID" value="MFC4332491.1"/>
    <property type="molecule type" value="Genomic_DNA"/>
</dbReference>
<evidence type="ECO:0000256" key="1">
    <source>
        <dbReference type="SAM" id="Phobius"/>
    </source>
</evidence>
<sequence>MTKTTGNHSRSTAHDDAVRNPSVLDNFRPLILDIAVPLGSYYVFKDAFGTSTFAALAWSSAVPALRTVWSLVKERRANSLAALILFVNVVSLLLSFVSGDPRLMLAKDSGVSSTVAIGILVSVFLGRPMMTAGLKPFMVKGDAAKEAAWERLASGAAAGSAVFRRKERLFSVVWGVALLAECVARVVGAYTVPVDTMVWLGTVFMVGALGAAFLVGGGLAAGPMEELVAAEAESETAGAGTEAETGTAGAGTVEAGTVVAARAATPGTAVTA</sequence>
<organism evidence="2 3">
    <name type="scientific">Streptomyces andamanensis</name>
    <dbReference type="NCBI Taxonomy" id="1565035"/>
    <lineage>
        <taxon>Bacteria</taxon>
        <taxon>Bacillati</taxon>
        <taxon>Actinomycetota</taxon>
        <taxon>Actinomycetes</taxon>
        <taxon>Kitasatosporales</taxon>
        <taxon>Streptomycetaceae</taxon>
        <taxon>Streptomyces</taxon>
    </lineage>
</organism>
<reference evidence="3" key="1">
    <citation type="journal article" date="2019" name="Int. J. Syst. Evol. Microbiol.">
        <title>The Global Catalogue of Microorganisms (GCM) 10K type strain sequencing project: providing services to taxonomists for standard genome sequencing and annotation.</title>
        <authorList>
            <consortium name="The Broad Institute Genomics Platform"/>
            <consortium name="The Broad Institute Genome Sequencing Center for Infectious Disease"/>
            <person name="Wu L."/>
            <person name="Ma J."/>
        </authorList>
    </citation>
    <scope>NUCLEOTIDE SEQUENCE [LARGE SCALE GENOMIC DNA]</scope>
    <source>
        <strain evidence="3">PCU 347</strain>
    </source>
</reference>
<keyword evidence="1" id="KW-0812">Transmembrane</keyword>
<protein>
    <submittedName>
        <fullName evidence="2">VC0807 family protein</fullName>
    </submittedName>
</protein>
<feature type="transmembrane region" description="Helical" evidence="1">
    <location>
        <begin position="198"/>
        <end position="221"/>
    </location>
</feature>